<dbReference type="InterPro" id="IPR013497">
    <property type="entry name" value="Topo_IA_cen"/>
</dbReference>
<gene>
    <name evidence="3" type="ORF">AKN88_10595</name>
</gene>
<dbReference type="Gene3D" id="1.10.290.10">
    <property type="entry name" value="Topoisomerase I, domain 4"/>
    <property type="match status" value="1"/>
</dbReference>
<reference evidence="3 4" key="1">
    <citation type="journal article" date="2015" name="Genome Announc.">
        <title>Genome Sequences of Oblitimonas alkaliphila gen. nov. sp. nov. (Proposed), a Novel Bacterium of the Pseudomonadaceae Family.</title>
        <authorList>
            <person name="Lauer A.C."/>
            <person name="Nicholson A.C."/>
            <person name="Humrighouse B.W."/>
            <person name="Emery B."/>
            <person name="Drobish A."/>
            <person name="Juieng P."/>
            <person name="Loparev V."/>
            <person name="McQuiston J.R."/>
        </authorList>
    </citation>
    <scope>NUCLEOTIDE SEQUENCE [LARGE SCALE GENOMIC DNA]</scope>
    <source>
        <strain evidence="3 4">E5571</strain>
    </source>
</reference>
<dbReference type="InterPro" id="IPR013826">
    <property type="entry name" value="Topo_IA_cen_sub3"/>
</dbReference>
<dbReference type="EMBL" id="CP012365">
    <property type="protein sequence ID" value="AKX60329.1"/>
    <property type="molecule type" value="Genomic_DNA"/>
</dbReference>
<dbReference type="InterPro" id="IPR023405">
    <property type="entry name" value="Topo_IA_core_domain"/>
</dbReference>
<accession>A0A0K1XGF5</accession>
<dbReference type="SUPFAM" id="SSF56712">
    <property type="entry name" value="Prokaryotic type I DNA topoisomerase"/>
    <property type="match status" value="1"/>
</dbReference>
<dbReference type="Gene3D" id="1.10.460.10">
    <property type="entry name" value="Topoisomerase I, domain 2"/>
    <property type="match status" value="1"/>
</dbReference>
<feature type="domain" description="Topo IA-type catalytic" evidence="2">
    <location>
        <begin position="1"/>
        <end position="223"/>
    </location>
</feature>
<dbReference type="GO" id="GO:0003677">
    <property type="term" value="F:DNA binding"/>
    <property type="evidence" value="ECO:0007669"/>
    <property type="project" value="InterPro"/>
</dbReference>
<dbReference type="PROSITE" id="PS52039">
    <property type="entry name" value="TOPO_IA_2"/>
    <property type="match status" value="1"/>
</dbReference>
<dbReference type="Pfam" id="PF01131">
    <property type="entry name" value="Topoisom_bac"/>
    <property type="match status" value="1"/>
</dbReference>
<evidence type="ECO:0000313" key="4">
    <source>
        <dbReference type="Proteomes" id="UP000063953"/>
    </source>
</evidence>
<keyword evidence="4" id="KW-1185">Reference proteome</keyword>
<evidence type="ECO:0000313" key="3">
    <source>
        <dbReference type="EMBL" id="AKX60329.1"/>
    </source>
</evidence>
<protein>
    <recommendedName>
        <fullName evidence="2">Topo IA-type catalytic domain-containing protein</fullName>
    </recommendedName>
</protein>
<sequence>MTRGAHDDVSIIGDYSSSGLTDDMLKIYNLINDMQASDALGAAYFMQQKLKMLFDDFPPEENLSVYVDFEVNMVIEEGWLKGALGAYCEVEQSELLTKAEIDAINKGDFTIELFLPNEPDHMSLTELIRKMEIFAVGRPSTVAGIITNLIFHNELISISRERDEVALLPEGHEIYELLQQELGEIATVEWSTKLIASLSLVEAGKLSPDVLLLDVFESLYGEQAREEIQSLSWSDPDELYQLPVIEEQGGRIAISTKNS</sequence>
<dbReference type="GO" id="GO:0003916">
    <property type="term" value="F:DNA topoisomerase activity"/>
    <property type="evidence" value="ECO:0007669"/>
    <property type="project" value="InterPro"/>
</dbReference>
<dbReference type="Proteomes" id="UP000063953">
    <property type="component" value="Chromosome"/>
</dbReference>
<keyword evidence="1" id="KW-0413">Isomerase</keyword>
<organism evidence="3 4">
    <name type="scientific">Thiopseudomonas alkaliphila</name>
    <dbReference type="NCBI Taxonomy" id="1697053"/>
    <lineage>
        <taxon>Bacteria</taxon>
        <taxon>Pseudomonadati</taxon>
        <taxon>Pseudomonadota</taxon>
        <taxon>Gammaproteobacteria</taxon>
        <taxon>Pseudomonadales</taxon>
        <taxon>Pseudomonadaceae</taxon>
        <taxon>Thiopseudomonas</taxon>
    </lineage>
</organism>
<dbReference type="AlphaFoldDB" id="A0A0K1XGF5"/>
<dbReference type="InterPro" id="IPR013824">
    <property type="entry name" value="Topo_IA_cen_sub1"/>
</dbReference>
<name>A0A0K1XGF5_9GAMM</name>
<proteinExistence type="predicted"/>
<evidence type="ECO:0000259" key="2">
    <source>
        <dbReference type="PROSITE" id="PS52039"/>
    </source>
</evidence>
<dbReference type="RefSeq" id="WP_053101628.1">
    <property type="nucleotide sequence ID" value="NZ_CP012365.1"/>
</dbReference>
<dbReference type="Gene3D" id="2.60.510.20">
    <property type="match status" value="1"/>
</dbReference>
<dbReference type="GO" id="GO:0006265">
    <property type="term" value="P:DNA topological change"/>
    <property type="evidence" value="ECO:0007669"/>
    <property type="project" value="InterPro"/>
</dbReference>
<evidence type="ECO:0000256" key="1">
    <source>
        <dbReference type="ARBA" id="ARBA00023235"/>
    </source>
</evidence>